<protein>
    <submittedName>
        <fullName evidence="1">Uncharacterized protein</fullName>
    </submittedName>
</protein>
<accession>A0A0F9HCR9</accession>
<proteinExistence type="predicted"/>
<name>A0A0F9HCR9_9ZZZZ</name>
<comment type="caution">
    <text evidence="1">The sequence shown here is derived from an EMBL/GenBank/DDBJ whole genome shotgun (WGS) entry which is preliminary data.</text>
</comment>
<gene>
    <name evidence="1" type="ORF">LCGC14_1719150</name>
</gene>
<reference evidence="1" key="1">
    <citation type="journal article" date="2015" name="Nature">
        <title>Complex archaea that bridge the gap between prokaryotes and eukaryotes.</title>
        <authorList>
            <person name="Spang A."/>
            <person name="Saw J.H."/>
            <person name="Jorgensen S.L."/>
            <person name="Zaremba-Niedzwiedzka K."/>
            <person name="Martijn J."/>
            <person name="Lind A.E."/>
            <person name="van Eijk R."/>
            <person name="Schleper C."/>
            <person name="Guy L."/>
            <person name="Ettema T.J."/>
        </authorList>
    </citation>
    <scope>NUCLEOTIDE SEQUENCE</scope>
</reference>
<sequence>MIECMDWWMEDLYRQILIQKRKISDLGVTPLGHVFHWNVEENPGYGTNSGAVTVQEYIDELQNVTIVRNKNAFRGRFRFLRYEDSLK</sequence>
<dbReference type="AlphaFoldDB" id="A0A0F9HCR9"/>
<dbReference type="EMBL" id="LAZR01015441">
    <property type="protein sequence ID" value="KKM13161.1"/>
    <property type="molecule type" value="Genomic_DNA"/>
</dbReference>
<organism evidence="1">
    <name type="scientific">marine sediment metagenome</name>
    <dbReference type="NCBI Taxonomy" id="412755"/>
    <lineage>
        <taxon>unclassified sequences</taxon>
        <taxon>metagenomes</taxon>
        <taxon>ecological metagenomes</taxon>
    </lineage>
</organism>
<evidence type="ECO:0000313" key="1">
    <source>
        <dbReference type="EMBL" id="KKM13161.1"/>
    </source>
</evidence>